<evidence type="ECO:0000313" key="2">
    <source>
        <dbReference type="Proteomes" id="UP000009328"/>
    </source>
</evidence>
<dbReference type="Proteomes" id="UP000009328">
    <property type="component" value="Unassembled WGS sequence"/>
</dbReference>
<dbReference type="AlphaFoldDB" id="K0KGJ9"/>
<reference evidence="1 2" key="1">
    <citation type="journal article" date="2012" name="Eukaryot. Cell">
        <title>Draft genome sequence of Wickerhamomyces ciferrii NRRL Y-1031 F-60-10.</title>
        <authorList>
            <person name="Schneider J."/>
            <person name="Andrea H."/>
            <person name="Blom J."/>
            <person name="Jaenicke S."/>
            <person name="Ruckert C."/>
            <person name="Schorsch C."/>
            <person name="Szczepanowski R."/>
            <person name="Farwick M."/>
            <person name="Goesmann A."/>
            <person name="Puhler A."/>
            <person name="Schaffer S."/>
            <person name="Tauch A."/>
            <person name="Kohler T."/>
            <person name="Brinkrolf K."/>
        </authorList>
    </citation>
    <scope>NUCLEOTIDE SEQUENCE [LARGE SCALE GENOMIC DNA]</scope>
    <source>
        <strain evidence="2">ATCC 14091 / BCRC 22168 / CBS 111 / JCM 3599 / NBRC 0793 / NRRL Y-1031 F-60-10</strain>
    </source>
</reference>
<accession>K0KGJ9</accession>
<keyword evidence="2" id="KW-1185">Reference proteome</keyword>
<comment type="caution">
    <text evidence="1">The sequence shown here is derived from an EMBL/GenBank/DDBJ whole genome shotgun (WGS) entry which is preliminary data.</text>
</comment>
<evidence type="ECO:0000313" key="1">
    <source>
        <dbReference type="EMBL" id="CCH42106.1"/>
    </source>
</evidence>
<gene>
    <name evidence="1" type="ORF">BN7_1648</name>
</gene>
<dbReference type="InParanoid" id="K0KGJ9"/>
<protein>
    <submittedName>
        <fullName evidence="1">Uncharacterized protein</fullName>
    </submittedName>
</protein>
<organism evidence="1 2">
    <name type="scientific">Wickerhamomyces ciferrii (strain ATCC 14091 / BCRC 22168 / CBS 111 / JCM 3599 / NBRC 0793 / NRRL Y-1031 F-60-10)</name>
    <name type="common">Yeast</name>
    <name type="synonym">Pichia ciferrii</name>
    <dbReference type="NCBI Taxonomy" id="1206466"/>
    <lineage>
        <taxon>Eukaryota</taxon>
        <taxon>Fungi</taxon>
        <taxon>Dikarya</taxon>
        <taxon>Ascomycota</taxon>
        <taxon>Saccharomycotina</taxon>
        <taxon>Saccharomycetes</taxon>
        <taxon>Phaffomycetales</taxon>
        <taxon>Wickerhamomycetaceae</taxon>
        <taxon>Wickerhamomyces</taxon>
    </lineage>
</organism>
<name>K0KGJ9_WICCF</name>
<dbReference type="HOGENOM" id="CLU_1866698_0_0_1"/>
<dbReference type="EMBL" id="CAIF01000036">
    <property type="protein sequence ID" value="CCH42106.1"/>
    <property type="molecule type" value="Genomic_DNA"/>
</dbReference>
<proteinExistence type="predicted"/>
<sequence>MDEEKHDDFIDEESDFEDIHGEQNTTTQDQVDNYDQKIFNRSNAIREELFDFGSFGRSMICPFKNLCDFAYEIDVFDYSPIRTLRYEIPNAFKSQKQNFIHLLGQIITPTITIYVKDSLNLTKKNTQLRLDFLMLKI</sequence>